<organism evidence="4 5">
    <name type="scientific">Alteromonas gilva</name>
    <dbReference type="NCBI Taxonomy" id="2987522"/>
    <lineage>
        <taxon>Bacteria</taxon>
        <taxon>Pseudomonadati</taxon>
        <taxon>Pseudomonadota</taxon>
        <taxon>Gammaproteobacteria</taxon>
        <taxon>Alteromonadales</taxon>
        <taxon>Alteromonadaceae</taxon>
        <taxon>Alteromonas/Salinimonas group</taxon>
        <taxon>Alteromonas</taxon>
    </lineage>
</organism>
<proteinExistence type="predicted"/>
<accession>A0ABT5L8N4</accession>
<feature type="repeat" description="TPR" evidence="3">
    <location>
        <begin position="298"/>
        <end position="331"/>
    </location>
</feature>
<evidence type="ECO:0000256" key="1">
    <source>
        <dbReference type="ARBA" id="ARBA00022737"/>
    </source>
</evidence>
<keyword evidence="2 3" id="KW-0802">TPR repeat</keyword>
<comment type="caution">
    <text evidence="4">The sequence shown here is derived from an EMBL/GenBank/DDBJ whole genome shotgun (WGS) entry which is preliminary data.</text>
</comment>
<dbReference type="SUPFAM" id="SSF48452">
    <property type="entry name" value="TPR-like"/>
    <property type="match status" value="1"/>
</dbReference>
<feature type="repeat" description="TPR" evidence="3">
    <location>
        <begin position="230"/>
        <end position="263"/>
    </location>
</feature>
<evidence type="ECO:0000256" key="3">
    <source>
        <dbReference type="PROSITE-ProRule" id="PRU00339"/>
    </source>
</evidence>
<evidence type="ECO:0000256" key="2">
    <source>
        <dbReference type="ARBA" id="ARBA00022803"/>
    </source>
</evidence>
<dbReference type="Pfam" id="PF13432">
    <property type="entry name" value="TPR_16"/>
    <property type="match status" value="2"/>
</dbReference>
<dbReference type="PROSITE" id="PS50005">
    <property type="entry name" value="TPR"/>
    <property type="match status" value="2"/>
</dbReference>
<dbReference type="InterPro" id="IPR011990">
    <property type="entry name" value="TPR-like_helical_dom_sf"/>
</dbReference>
<keyword evidence="1" id="KW-0677">Repeat</keyword>
<dbReference type="InterPro" id="IPR051012">
    <property type="entry name" value="CellSynth/LPSAsmb/PSIAsmb"/>
</dbReference>
<evidence type="ECO:0000313" key="5">
    <source>
        <dbReference type="Proteomes" id="UP001218788"/>
    </source>
</evidence>
<dbReference type="SMART" id="SM00028">
    <property type="entry name" value="TPR"/>
    <property type="match status" value="5"/>
</dbReference>
<sequence length="383" mass="43150">MKVPTLVVILVALTGMVGCISMQPDSGNTNFPVYANAFPEADTLLVESPEQIMALPPAAGPFIARLKEDARHKHSTITDELVESVFSKRHLGVDYNSDANSPVAETFANSEANCLSLTLMAYALARKAGLDAQLQQVDIPEYWSRKQGFSVLNGHVNVIVWDPSQGQQAHRLIDFDSRLQAQQFAAEPMPLFRAIAMYYNNKAADALMAGDFSRAFRLLSEALKSDDSFASAWVNLGVLYRFNQYYSYAEQAYLRATQTDPGHLTAKENLAILYRLTGREKEADNLLAEVRHLRRENPYFHLNRGDEAFDAGDISRAKHYYRRAYRLDRHNHLVLFAMGKVAHADGEFDNALAFLERALNQARFDTDKQRYLSKLALLSNQYD</sequence>
<gene>
    <name evidence="4" type="ORF">OIK42_15895</name>
</gene>
<dbReference type="PANTHER" id="PTHR45586">
    <property type="entry name" value="TPR REPEAT-CONTAINING PROTEIN PA4667"/>
    <property type="match status" value="1"/>
</dbReference>
<dbReference type="Gene3D" id="1.25.40.10">
    <property type="entry name" value="Tetratricopeptide repeat domain"/>
    <property type="match status" value="1"/>
</dbReference>
<dbReference type="PROSITE" id="PS51257">
    <property type="entry name" value="PROKAR_LIPOPROTEIN"/>
    <property type="match status" value="1"/>
</dbReference>
<dbReference type="EMBL" id="JAQQXP010000002">
    <property type="protein sequence ID" value="MDC8832238.1"/>
    <property type="molecule type" value="Genomic_DNA"/>
</dbReference>
<name>A0ABT5L8N4_9ALTE</name>
<dbReference type="RefSeq" id="WP_273642039.1">
    <property type="nucleotide sequence ID" value="NZ_JAQQXP010000002.1"/>
</dbReference>
<dbReference type="Proteomes" id="UP001218788">
    <property type="component" value="Unassembled WGS sequence"/>
</dbReference>
<evidence type="ECO:0000313" key="4">
    <source>
        <dbReference type="EMBL" id="MDC8832238.1"/>
    </source>
</evidence>
<protein>
    <submittedName>
        <fullName evidence="4">Tetratricopeptide repeat protein</fullName>
    </submittedName>
</protein>
<dbReference type="PANTHER" id="PTHR45586:SF1">
    <property type="entry name" value="LIPOPOLYSACCHARIDE ASSEMBLY PROTEIN B"/>
    <property type="match status" value="1"/>
</dbReference>
<dbReference type="InterPro" id="IPR019734">
    <property type="entry name" value="TPR_rpt"/>
</dbReference>
<keyword evidence="5" id="KW-1185">Reference proteome</keyword>
<reference evidence="4 5" key="1">
    <citation type="submission" date="2022-10" db="EMBL/GenBank/DDBJ databases">
        <title>Alteromonas sp. chi3 Genome sequencing.</title>
        <authorList>
            <person name="Park S."/>
        </authorList>
    </citation>
    <scope>NUCLEOTIDE SEQUENCE [LARGE SCALE GENOMIC DNA]</scope>
    <source>
        <strain evidence="5">chi3</strain>
    </source>
</reference>